<dbReference type="RefSeq" id="WP_088473929.1">
    <property type="nucleotide sequence ID" value="NZ_NISJ01000011.1"/>
</dbReference>
<reference evidence="2 3" key="1">
    <citation type="journal article" date="2002" name="Int. J. Syst. Evol. Microbiol.">
        <title>Sphingopyxis witflariensis sp. nov., isolated from activated sludge.</title>
        <authorList>
            <person name="Kampfer P."/>
            <person name="Witzenberger R."/>
            <person name="Denner E.B."/>
            <person name="Busse H.J."/>
            <person name="Neef A."/>
        </authorList>
    </citation>
    <scope>NUCLEOTIDE SEQUENCE [LARGE SCALE GENOMIC DNA]</scope>
    <source>
        <strain evidence="2 3">DSM 14551</strain>
    </source>
</reference>
<dbReference type="OrthoDB" id="7432124at2"/>
<feature type="domain" description="N-acetyltransferase" evidence="1">
    <location>
        <begin position="46"/>
        <end position="196"/>
    </location>
</feature>
<evidence type="ECO:0000313" key="3">
    <source>
        <dbReference type="Proteomes" id="UP000197097"/>
    </source>
</evidence>
<dbReference type="Pfam" id="PF13302">
    <property type="entry name" value="Acetyltransf_3"/>
    <property type="match status" value="1"/>
</dbReference>
<evidence type="ECO:0000259" key="1">
    <source>
        <dbReference type="PROSITE" id="PS51186"/>
    </source>
</evidence>
<dbReference type="Gene3D" id="3.40.630.30">
    <property type="match status" value="1"/>
</dbReference>
<dbReference type="AlphaFoldDB" id="A0A246JJR2"/>
<dbReference type="InterPro" id="IPR051908">
    <property type="entry name" value="Ribosomal_N-acetyltransferase"/>
</dbReference>
<dbReference type="SUPFAM" id="SSF55729">
    <property type="entry name" value="Acyl-CoA N-acyltransferases (Nat)"/>
    <property type="match status" value="1"/>
</dbReference>
<protein>
    <recommendedName>
        <fullName evidence="1">N-acetyltransferase domain-containing protein</fullName>
    </recommendedName>
</protein>
<dbReference type="InterPro" id="IPR000182">
    <property type="entry name" value="GNAT_dom"/>
</dbReference>
<keyword evidence="3" id="KW-1185">Reference proteome</keyword>
<name>A0A246JJR2_9SPHN</name>
<dbReference type="GO" id="GO:0008999">
    <property type="term" value="F:protein-N-terminal-alanine acetyltransferase activity"/>
    <property type="evidence" value="ECO:0007669"/>
    <property type="project" value="TreeGrafter"/>
</dbReference>
<sequence>MSAPPTTRLDVTAQEAATICAAVRSADLSLLSPMHRIAGPEHVAGLIVLLSDPAVSDPIYDLPRPFTPDVIAGWISDARNKQTRGEAILAVTVDDQESVAGYSYFTIWPERSAAELAGAQRADAQGQGRGKMGAARSFGWIFEHLGVRLIGLTAARDNARSARVIEAAGFIARGERQSVRADGSTRLSLYWELTRDQWRNASQAMT</sequence>
<proteinExistence type="predicted"/>
<dbReference type="PROSITE" id="PS51186">
    <property type="entry name" value="GNAT"/>
    <property type="match status" value="1"/>
</dbReference>
<organism evidence="2 3">
    <name type="scientific">Sphingopyxis witflariensis</name>
    <dbReference type="NCBI Taxonomy" id="173675"/>
    <lineage>
        <taxon>Bacteria</taxon>
        <taxon>Pseudomonadati</taxon>
        <taxon>Pseudomonadota</taxon>
        <taxon>Alphaproteobacteria</taxon>
        <taxon>Sphingomonadales</taxon>
        <taxon>Sphingomonadaceae</taxon>
        <taxon>Sphingopyxis</taxon>
    </lineage>
</organism>
<dbReference type="PANTHER" id="PTHR43441:SF2">
    <property type="entry name" value="FAMILY ACETYLTRANSFERASE, PUTATIVE (AFU_ORTHOLOGUE AFUA_7G00850)-RELATED"/>
    <property type="match status" value="1"/>
</dbReference>
<dbReference type="GO" id="GO:1990189">
    <property type="term" value="F:protein N-terminal-serine acetyltransferase activity"/>
    <property type="evidence" value="ECO:0007669"/>
    <property type="project" value="TreeGrafter"/>
</dbReference>
<dbReference type="EMBL" id="NISJ01000011">
    <property type="protein sequence ID" value="OWQ92878.1"/>
    <property type="molecule type" value="Genomic_DNA"/>
</dbReference>
<evidence type="ECO:0000313" key="2">
    <source>
        <dbReference type="EMBL" id="OWQ92878.1"/>
    </source>
</evidence>
<comment type="caution">
    <text evidence="2">The sequence shown here is derived from an EMBL/GenBank/DDBJ whole genome shotgun (WGS) entry which is preliminary data.</text>
</comment>
<dbReference type="InterPro" id="IPR016181">
    <property type="entry name" value="Acyl_CoA_acyltransferase"/>
</dbReference>
<dbReference type="PANTHER" id="PTHR43441">
    <property type="entry name" value="RIBOSOMAL-PROTEIN-SERINE ACETYLTRANSFERASE"/>
    <property type="match status" value="1"/>
</dbReference>
<gene>
    <name evidence="2" type="ORF">CDQ91_17150</name>
</gene>
<dbReference type="Proteomes" id="UP000197097">
    <property type="component" value="Unassembled WGS sequence"/>
</dbReference>
<accession>A0A246JJR2</accession>